<reference evidence="2" key="2">
    <citation type="journal article" date="2021" name="PeerJ">
        <title>Extensive microbial diversity within the chicken gut microbiome revealed by metagenomics and culture.</title>
        <authorList>
            <person name="Gilroy R."/>
            <person name="Ravi A."/>
            <person name="Getino M."/>
            <person name="Pursley I."/>
            <person name="Horton D.L."/>
            <person name="Alikhan N.F."/>
            <person name="Baker D."/>
            <person name="Gharbi K."/>
            <person name="Hall N."/>
            <person name="Watson M."/>
            <person name="Adriaenssens E.M."/>
            <person name="Foster-Nyarko E."/>
            <person name="Jarju S."/>
            <person name="Secka A."/>
            <person name="Antonio M."/>
            <person name="Oren A."/>
            <person name="Chaudhuri R.R."/>
            <person name="La Ragione R."/>
            <person name="Hildebrand F."/>
            <person name="Pallen M.J."/>
        </authorList>
    </citation>
    <scope>NUCLEOTIDE SEQUENCE</scope>
    <source>
        <strain evidence="2">CHK183-6373</strain>
    </source>
</reference>
<reference evidence="2" key="1">
    <citation type="submission" date="2020-10" db="EMBL/GenBank/DDBJ databases">
        <authorList>
            <person name="Gilroy R."/>
        </authorList>
    </citation>
    <scope>NUCLEOTIDE SEQUENCE</scope>
    <source>
        <strain evidence="2">CHK183-6373</strain>
    </source>
</reference>
<dbReference type="InterPro" id="IPR043780">
    <property type="entry name" value="DUF5722"/>
</dbReference>
<gene>
    <name evidence="2" type="ORF">IAA64_13190</name>
</gene>
<protein>
    <recommendedName>
        <fullName evidence="1">DUF5722 domain-containing protein</fullName>
    </recommendedName>
</protein>
<dbReference type="Proteomes" id="UP000886884">
    <property type="component" value="Unassembled WGS sequence"/>
</dbReference>
<dbReference type="EMBL" id="DVOT01000240">
    <property type="protein sequence ID" value="HIV28911.1"/>
    <property type="molecule type" value="Genomic_DNA"/>
</dbReference>
<proteinExistence type="predicted"/>
<accession>A0A9D1PA50</accession>
<name>A0A9D1PA50_9FIRM</name>
<organism evidence="2 3">
    <name type="scientific">Candidatus Ornithocaccomicrobium faecavium</name>
    <dbReference type="NCBI Taxonomy" id="2840890"/>
    <lineage>
        <taxon>Bacteria</taxon>
        <taxon>Bacillati</taxon>
        <taxon>Bacillota</taxon>
        <taxon>Clostridia</taxon>
        <taxon>Candidatus Ornithocaccomicrobium</taxon>
    </lineage>
</organism>
<dbReference type="AlphaFoldDB" id="A0A9D1PA50"/>
<dbReference type="SUPFAM" id="SSF51445">
    <property type="entry name" value="(Trans)glycosidases"/>
    <property type="match status" value="1"/>
</dbReference>
<dbReference type="InterPro" id="IPR017853">
    <property type="entry name" value="GH"/>
</dbReference>
<evidence type="ECO:0000313" key="3">
    <source>
        <dbReference type="Proteomes" id="UP000886884"/>
    </source>
</evidence>
<comment type="caution">
    <text evidence="2">The sequence shown here is derived from an EMBL/GenBank/DDBJ whole genome shotgun (WGS) entry which is preliminary data.</text>
</comment>
<evidence type="ECO:0000259" key="1">
    <source>
        <dbReference type="Pfam" id="PF18989"/>
    </source>
</evidence>
<feature type="domain" description="DUF5722" evidence="1">
    <location>
        <begin position="97"/>
        <end position="499"/>
    </location>
</feature>
<evidence type="ECO:0000313" key="2">
    <source>
        <dbReference type="EMBL" id="HIV28911.1"/>
    </source>
</evidence>
<sequence length="523" mass="59230">MKVLSIEARREQITFRLEGAAGERLFLRESAPVVGAKPGRTLSTHECAASGAISIDRFAGDHDRLYSQFTFFAGDEALAGARYVTDFAPDVPENRVPYPQPSSIKTLHGTKEDLLALGIRQSPYNINLPAIMTTVPGENTIPYPHDGRTYYFLRDRVAAMDAHMIEAAQCGVLITMILLNSPRLFGSTGERALLDACIHPAFAWDSADAFISAFDMRTEEGQGYYRAFVEFLVERYTRPDGKYGHAAGAIISNEVDSQYVWGNAGEMPVEEYTREYTQALRQAWLCGQKHCAHFRVYVSLDQHWFGSAHNVRYPLRYYSSRNVLENIAAHCARDGELPWNVAFHPYPEDLRWPDFWHDRAPDFTFTTPKITFKNMEVLEAYLSQPSMLYRGAPRRIIFSEQGFNSHSGALQALTEKMAEAGYVLAYLKARQMKTVDMLMHHAYTDNPREFGLNLGIRRYDPAAPGHAGEKKPVYFAVRDMDTPQEAERVAQARAFIGEELFDYLLHPPIEYGDRDASRDNEFG</sequence>
<dbReference type="Pfam" id="PF18989">
    <property type="entry name" value="DUF5722"/>
    <property type="match status" value="1"/>
</dbReference>
<dbReference type="Gene3D" id="3.20.20.80">
    <property type="entry name" value="Glycosidases"/>
    <property type="match status" value="1"/>
</dbReference>